<feature type="signal peptide" evidence="1">
    <location>
        <begin position="1"/>
        <end position="18"/>
    </location>
</feature>
<dbReference type="Proteomes" id="UP001595953">
    <property type="component" value="Unassembled WGS sequence"/>
</dbReference>
<proteinExistence type="predicted"/>
<evidence type="ECO:0000313" key="2">
    <source>
        <dbReference type="EMBL" id="MFC4722590.1"/>
    </source>
</evidence>
<keyword evidence="3" id="KW-1185">Reference proteome</keyword>
<name>A0ABV9N490_9FLAO</name>
<comment type="caution">
    <text evidence="2">The sequence shown here is derived from an EMBL/GenBank/DDBJ whole genome shotgun (WGS) entry which is preliminary data.</text>
</comment>
<reference evidence="3" key="1">
    <citation type="journal article" date="2019" name="Int. J. Syst. Evol. Microbiol.">
        <title>The Global Catalogue of Microorganisms (GCM) 10K type strain sequencing project: providing services to taxonomists for standard genome sequencing and annotation.</title>
        <authorList>
            <consortium name="The Broad Institute Genomics Platform"/>
            <consortium name="The Broad Institute Genome Sequencing Center for Infectious Disease"/>
            <person name="Wu L."/>
            <person name="Ma J."/>
        </authorList>
    </citation>
    <scope>NUCLEOTIDE SEQUENCE [LARGE SCALE GENOMIC DNA]</scope>
    <source>
        <strain evidence="3">CCUG 63682</strain>
    </source>
</reference>
<dbReference type="EMBL" id="JBHSGP010000014">
    <property type="protein sequence ID" value="MFC4722590.1"/>
    <property type="molecule type" value="Genomic_DNA"/>
</dbReference>
<dbReference type="RefSeq" id="WP_387963230.1">
    <property type="nucleotide sequence ID" value="NZ_JBHSGP010000014.1"/>
</dbReference>
<accession>A0ABV9N490</accession>
<gene>
    <name evidence="2" type="ORF">ACFO5O_09675</name>
</gene>
<dbReference type="SUPFAM" id="SSF82185">
    <property type="entry name" value="Histone H3 K4-specific methyltransferase SET7/9 N-terminal domain"/>
    <property type="match status" value="1"/>
</dbReference>
<dbReference type="Gene3D" id="2.20.110.10">
    <property type="entry name" value="Histone H3 K4-specific methyltransferase SET7/9 N-terminal domain"/>
    <property type="match status" value="1"/>
</dbReference>
<evidence type="ECO:0000313" key="3">
    <source>
        <dbReference type="Proteomes" id="UP001595953"/>
    </source>
</evidence>
<keyword evidence="1" id="KW-0732">Signal</keyword>
<sequence>MKKLILILLMFSGTLVFAQNKVEPQFEKDGDLTMATYFYENGNIEQQGTFNSEGKLHGEWVSYDVKGNKLSVGQYENGLKIGKWLFWQAGVKKEVEYKNSKITGVKDSNQ</sequence>
<organism evidence="2 3">
    <name type="scientific">Geojedonia litorea</name>
    <dbReference type="NCBI Taxonomy" id="1268269"/>
    <lineage>
        <taxon>Bacteria</taxon>
        <taxon>Pseudomonadati</taxon>
        <taxon>Bacteroidota</taxon>
        <taxon>Flavobacteriia</taxon>
        <taxon>Flavobacteriales</taxon>
        <taxon>Flavobacteriaceae</taxon>
        <taxon>Geojedonia</taxon>
    </lineage>
</organism>
<feature type="chain" id="PRO_5045731415" evidence="1">
    <location>
        <begin position="19"/>
        <end position="110"/>
    </location>
</feature>
<evidence type="ECO:0000256" key="1">
    <source>
        <dbReference type="SAM" id="SignalP"/>
    </source>
</evidence>
<protein>
    <submittedName>
        <fullName evidence="2">Toxin-antitoxin system YwqK family antitoxin</fullName>
    </submittedName>
</protein>